<dbReference type="EMBL" id="GFAH01000076">
    <property type="protein sequence ID" value="JAV48313.1"/>
    <property type="molecule type" value="Transcribed_RNA"/>
</dbReference>
<evidence type="ECO:0000313" key="9">
    <source>
        <dbReference type="EMBL" id="JAV48313.1"/>
    </source>
</evidence>
<evidence type="ECO:0000256" key="5">
    <source>
        <dbReference type="ARBA" id="ARBA00023136"/>
    </source>
</evidence>
<comment type="similarity">
    <text evidence="6">Belongs to the AUP1 family.</text>
</comment>
<keyword evidence="7" id="KW-0812">Transmembrane</keyword>
<dbReference type="GO" id="GO:0043130">
    <property type="term" value="F:ubiquitin binding"/>
    <property type="evidence" value="ECO:0007669"/>
    <property type="project" value="InterPro"/>
</dbReference>
<feature type="transmembrane region" description="Helical" evidence="7">
    <location>
        <begin position="28"/>
        <end position="54"/>
    </location>
</feature>
<accession>A0A1W7RAY6</accession>
<dbReference type="AlphaFoldDB" id="A0A1W7RAY6"/>
<evidence type="ECO:0000256" key="3">
    <source>
        <dbReference type="ARBA" id="ARBA00022677"/>
    </source>
</evidence>
<evidence type="ECO:0000256" key="2">
    <source>
        <dbReference type="ARBA" id="ARBA00004502"/>
    </source>
</evidence>
<dbReference type="PROSITE" id="PS51140">
    <property type="entry name" value="CUE"/>
    <property type="match status" value="1"/>
</dbReference>
<evidence type="ECO:0000256" key="6">
    <source>
        <dbReference type="ARBA" id="ARBA00035634"/>
    </source>
</evidence>
<organism evidence="9">
    <name type="scientific">Hadrurus spadix</name>
    <dbReference type="NCBI Taxonomy" id="141984"/>
    <lineage>
        <taxon>Eukaryota</taxon>
        <taxon>Metazoa</taxon>
        <taxon>Ecdysozoa</taxon>
        <taxon>Arthropoda</taxon>
        <taxon>Chelicerata</taxon>
        <taxon>Arachnida</taxon>
        <taxon>Scorpiones</taxon>
        <taxon>Iurida</taxon>
        <taxon>Iuroidea</taxon>
        <taxon>Hadrurus</taxon>
    </lineage>
</organism>
<evidence type="ECO:0000259" key="8">
    <source>
        <dbReference type="PROSITE" id="PS51140"/>
    </source>
</evidence>
<sequence length="414" mass="46783">MSTAGIRLDELFARDRCESGWDELNLVFYFPFGIFLVVVRIIIGFLLCIVANILPRLSSVRCVTLRILYAILGFIIKEEGVHFRDGRAEFLIANHVTVFDHIAIDLVAPCVLSMSWELPEFFKNILGFKKIQRGEGTAIGSFEDSKNAILVFPEGATTNGNKGLLKFVTWPFTSNSYIQPVTVKVYRSAGVNIAPSVIDSTWWSDLFWIFFLPFTTFEIRYLPIMIRRDNQTAEEFSVSVQTVMAQQLDIIPTSFTAHDKMDYAKQLLTTQSSPRHANVPSRTPAPSSQSTNLRIMSHQVKEVLPYVPLNVIEQDLALTDNVSLTITRILEGNVLYVPEPEPNILISSSQPGTSNISPTLNVSNYQLPSTASKTFGKTPKERMLSYQERKAQLIDTARRRYLQKHQPYSPATMF</sequence>
<dbReference type="GO" id="GO:0005789">
    <property type="term" value="C:endoplasmic reticulum membrane"/>
    <property type="evidence" value="ECO:0007669"/>
    <property type="project" value="UniProtKB-SubCell"/>
</dbReference>
<evidence type="ECO:0000256" key="4">
    <source>
        <dbReference type="ARBA" id="ARBA00022824"/>
    </source>
</evidence>
<keyword evidence="5 7" id="KW-0472">Membrane</keyword>
<dbReference type="InterPro" id="IPR003892">
    <property type="entry name" value="CUE"/>
</dbReference>
<dbReference type="PANTHER" id="PTHR15486:SF96">
    <property type="entry name" value="LIPID DROPLET-REGULATING VLDL ASSEMBLY FACTOR AUP1"/>
    <property type="match status" value="1"/>
</dbReference>
<dbReference type="SMART" id="SM00546">
    <property type="entry name" value="CUE"/>
    <property type="match status" value="1"/>
</dbReference>
<dbReference type="SUPFAM" id="SSF69593">
    <property type="entry name" value="Glycerol-3-phosphate (1)-acyltransferase"/>
    <property type="match status" value="1"/>
</dbReference>
<feature type="domain" description="CUE" evidence="8">
    <location>
        <begin position="292"/>
        <end position="334"/>
    </location>
</feature>
<dbReference type="PANTHER" id="PTHR15486">
    <property type="entry name" value="ANCIENT UBIQUITOUS PROTEIN"/>
    <property type="match status" value="1"/>
</dbReference>
<keyword evidence="7" id="KW-1133">Transmembrane helix</keyword>
<keyword evidence="4" id="KW-0256">Endoplasmic reticulum</keyword>
<dbReference type="Pfam" id="PF02845">
    <property type="entry name" value="CUE"/>
    <property type="match status" value="1"/>
</dbReference>
<comment type="subcellular location">
    <subcellularLocation>
        <location evidence="1">Endoplasmic reticulum membrane</location>
        <topology evidence="1">Peripheral membrane protein</topology>
    </subcellularLocation>
    <subcellularLocation>
        <location evidence="2">Lipid droplet</location>
    </subcellularLocation>
</comment>
<name>A0A1W7RAY6_9SCOR</name>
<evidence type="ECO:0000256" key="7">
    <source>
        <dbReference type="SAM" id="Phobius"/>
    </source>
</evidence>
<protein>
    <submittedName>
        <fullName evidence="9">Ancient ubiquitous protein 1</fullName>
    </submittedName>
</protein>
<keyword evidence="3" id="KW-0551">Lipid droplet</keyword>
<dbReference type="GO" id="GO:0036503">
    <property type="term" value="P:ERAD pathway"/>
    <property type="evidence" value="ECO:0007669"/>
    <property type="project" value="TreeGrafter"/>
</dbReference>
<reference evidence="9" key="1">
    <citation type="submission" date="2016-11" db="EMBL/GenBank/DDBJ databases">
        <title>Venom-gland transcriptomics and venom proteomics of the black-back scorpion (Hadrurus spadix) reveal detectability challenges and an unexplored realm of animal toxin diversity.</title>
        <authorList>
            <person name="Rokyta D.R."/>
            <person name="Ward M.J."/>
        </authorList>
    </citation>
    <scope>NUCLEOTIDE SEQUENCE</scope>
    <source>
        <tissue evidence="9">Venom gland</tissue>
    </source>
</reference>
<dbReference type="GO" id="GO:0005811">
    <property type="term" value="C:lipid droplet"/>
    <property type="evidence" value="ECO:0007669"/>
    <property type="project" value="UniProtKB-SubCell"/>
</dbReference>
<evidence type="ECO:0000256" key="1">
    <source>
        <dbReference type="ARBA" id="ARBA00004406"/>
    </source>
</evidence>
<proteinExistence type="inferred from homology"/>
<dbReference type="Gene3D" id="1.10.8.10">
    <property type="entry name" value="DNA helicase RuvA subunit, C-terminal domain"/>
    <property type="match status" value="1"/>
</dbReference>